<proteinExistence type="predicted"/>
<protein>
    <submittedName>
        <fullName evidence="2">Uncharacterized protein</fullName>
    </submittedName>
</protein>
<sequence length="97" mass="11186">MQRRFDPKNSPVVLQTWKLLPDKRFTSSWNLLMLGDEWGRDASNHQNNMASRQHGLRRQVVKPDTGTPTQAQTREEQILTLAAKANIQEQEDTQATE</sequence>
<organism evidence="2 3">
    <name type="scientific">Pleurodeles waltl</name>
    <name type="common">Iberian ribbed newt</name>
    <dbReference type="NCBI Taxonomy" id="8319"/>
    <lineage>
        <taxon>Eukaryota</taxon>
        <taxon>Metazoa</taxon>
        <taxon>Chordata</taxon>
        <taxon>Craniata</taxon>
        <taxon>Vertebrata</taxon>
        <taxon>Euteleostomi</taxon>
        <taxon>Amphibia</taxon>
        <taxon>Batrachia</taxon>
        <taxon>Caudata</taxon>
        <taxon>Salamandroidea</taxon>
        <taxon>Salamandridae</taxon>
        <taxon>Pleurodelinae</taxon>
        <taxon>Pleurodeles</taxon>
    </lineage>
</organism>
<evidence type="ECO:0000313" key="3">
    <source>
        <dbReference type="Proteomes" id="UP001066276"/>
    </source>
</evidence>
<dbReference type="EMBL" id="JANPWB010000014">
    <property type="protein sequence ID" value="KAJ1100834.1"/>
    <property type="molecule type" value="Genomic_DNA"/>
</dbReference>
<accession>A0AAV7MEA9</accession>
<gene>
    <name evidence="2" type="ORF">NDU88_005909</name>
</gene>
<feature type="region of interest" description="Disordered" evidence="1">
    <location>
        <begin position="43"/>
        <end position="72"/>
    </location>
</feature>
<name>A0AAV7MEA9_PLEWA</name>
<dbReference type="AlphaFoldDB" id="A0AAV7MEA9"/>
<evidence type="ECO:0000256" key="1">
    <source>
        <dbReference type="SAM" id="MobiDB-lite"/>
    </source>
</evidence>
<comment type="caution">
    <text evidence="2">The sequence shown here is derived from an EMBL/GenBank/DDBJ whole genome shotgun (WGS) entry which is preliminary data.</text>
</comment>
<keyword evidence="3" id="KW-1185">Reference proteome</keyword>
<dbReference type="Proteomes" id="UP001066276">
    <property type="component" value="Chromosome 10"/>
</dbReference>
<reference evidence="2" key="1">
    <citation type="journal article" date="2022" name="bioRxiv">
        <title>Sequencing and chromosome-scale assembly of the giantPleurodeles waltlgenome.</title>
        <authorList>
            <person name="Brown T."/>
            <person name="Elewa A."/>
            <person name="Iarovenko S."/>
            <person name="Subramanian E."/>
            <person name="Araus A.J."/>
            <person name="Petzold A."/>
            <person name="Susuki M."/>
            <person name="Suzuki K.-i.T."/>
            <person name="Hayashi T."/>
            <person name="Toyoda A."/>
            <person name="Oliveira C."/>
            <person name="Osipova E."/>
            <person name="Leigh N.D."/>
            <person name="Simon A."/>
            <person name="Yun M.H."/>
        </authorList>
    </citation>
    <scope>NUCLEOTIDE SEQUENCE</scope>
    <source>
        <strain evidence="2">20211129_DDA</strain>
        <tissue evidence="2">Liver</tissue>
    </source>
</reference>
<evidence type="ECO:0000313" key="2">
    <source>
        <dbReference type="EMBL" id="KAJ1100834.1"/>
    </source>
</evidence>